<dbReference type="Proteomes" id="UP000198948">
    <property type="component" value="Unassembled WGS sequence"/>
</dbReference>
<accession>A0A1H9T1K0</accession>
<evidence type="ECO:0000313" key="1">
    <source>
        <dbReference type="EMBL" id="SER91011.1"/>
    </source>
</evidence>
<evidence type="ECO:0000313" key="2">
    <source>
        <dbReference type="Proteomes" id="UP000198948"/>
    </source>
</evidence>
<proteinExistence type="predicted"/>
<dbReference type="GO" id="GO:0016787">
    <property type="term" value="F:hydrolase activity"/>
    <property type="evidence" value="ECO:0007669"/>
    <property type="project" value="UniProtKB-KW"/>
</dbReference>
<dbReference type="AlphaFoldDB" id="A0A1H9T1K0"/>
<protein>
    <submittedName>
        <fullName evidence="1">Haloacid dehalogenase-like hydrolase</fullName>
    </submittedName>
</protein>
<keyword evidence="1" id="KW-0378">Hydrolase</keyword>
<organism evidence="1 2">
    <name type="scientific">Isobaculum melis</name>
    <dbReference type="NCBI Taxonomy" id="142588"/>
    <lineage>
        <taxon>Bacteria</taxon>
        <taxon>Bacillati</taxon>
        <taxon>Bacillota</taxon>
        <taxon>Bacilli</taxon>
        <taxon>Lactobacillales</taxon>
        <taxon>Carnobacteriaceae</taxon>
        <taxon>Isobaculum</taxon>
    </lineage>
</organism>
<dbReference type="Gene3D" id="3.30.1240.10">
    <property type="match status" value="1"/>
</dbReference>
<gene>
    <name evidence="1" type="ORF">SAMN04488559_11057</name>
</gene>
<dbReference type="SUPFAM" id="SSF56784">
    <property type="entry name" value="HAD-like"/>
    <property type="match status" value="1"/>
</dbReference>
<reference evidence="1 2" key="1">
    <citation type="submission" date="2016-10" db="EMBL/GenBank/DDBJ databases">
        <authorList>
            <person name="de Groot N.N."/>
        </authorList>
    </citation>
    <scope>NUCLEOTIDE SEQUENCE [LARGE SCALE GENOMIC DNA]</scope>
    <source>
        <strain evidence="1 2">DSM 13760</strain>
    </source>
</reference>
<dbReference type="Pfam" id="PF08282">
    <property type="entry name" value="Hydrolase_3"/>
    <property type="match status" value="1"/>
</dbReference>
<dbReference type="Gene3D" id="3.40.50.1000">
    <property type="entry name" value="HAD superfamily/HAD-like"/>
    <property type="match status" value="1"/>
</dbReference>
<dbReference type="RefSeq" id="WP_177165728.1">
    <property type="nucleotide sequence ID" value="NZ_FOHA01000010.1"/>
</dbReference>
<name>A0A1H9T1K0_9LACT</name>
<dbReference type="STRING" id="142588.SAMN04488559_11057"/>
<dbReference type="InterPro" id="IPR023214">
    <property type="entry name" value="HAD_sf"/>
</dbReference>
<dbReference type="EMBL" id="FOHA01000010">
    <property type="protein sequence ID" value="SER91011.1"/>
    <property type="molecule type" value="Genomic_DNA"/>
</dbReference>
<dbReference type="InterPro" id="IPR036412">
    <property type="entry name" value="HAD-like_sf"/>
</dbReference>
<sequence length="231" mass="26921">MYQGVIFLDIEKMISKNTFNGHDLTKEVLLSMQNNAYLLVVCSPYSLEITRYLIGIEFKGAFILFNGGLVALNGQQIANLPIASSVINEIKEVSKHMQHQIAYYTSEAAFIDDKNDVVERFQEIFPVENFKQINTFNTREAIYQLRIFSLEDKKDVLYETFFEQTLDCQRQDLYSLLVRNKKNELSKAMLTLLNQVMIINRENIYYFGNQLVNVIEPIKKIKDLSKTIYQK</sequence>
<keyword evidence="2" id="KW-1185">Reference proteome</keyword>